<accession>Q1Q0A5</accession>
<evidence type="ECO:0000313" key="1">
    <source>
        <dbReference type="EMBL" id="CAJ72755.1"/>
    </source>
</evidence>
<sequence>MIFLSVSFTWKSLLSADIGRVAQIKNFLQHFGLSKNILPIGSAGATCLTVNHMQADARSKDLTLFMVSC</sequence>
<name>Q1Q0A5_KUEST</name>
<reference evidence="1" key="1">
    <citation type="journal article" date="2006" name="Nature">
        <title>Deciphering the evolution and metabolism of an anammox bacterium from a community genome.</title>
        <authorList>
            <person name="Strous M."/>
            <person name="Pelletier E."/>
            <person name="Mangenot S."/>
            <person name="Rattei T."/>
            <person name="Lehner A."/>
            <person name="Taylor M.W."/>
            <person name="Horn M."/>
            <person name="Daims H."/>
            <person name="Bartol-Mavel D."/>
            <person name="Wincker P."/>
            <person name="Barbe V."/>
            <person name="Fonknechten N."/>
            <person name="Vallenet D."/>
            <person name="Segurens B."/>
            <person name="Schenowitz-Truong C."/>
            <person name="Medigue C."/>
            <person name="Collingro A."/>
            <person name="Snel B."/>
            <person name="Dutilh B.E."/>
            <person name="OpDenCamp H.J.M."/>
            <person name="vanDerDrift C."/>
            <person name="Cirpus I."/>
            <person name="vanDePas-Schoonen K.T."/>
            <person name="Harhangi H.R."/>
            <person name="vanNiftrik L."/>
            <person name="Schmid M."/>
            <person name="Keltjens J."/>
            <person name="vanDeVossenberg J."/>
            <person name="Kartal B."/>
            <person name="Meier H."/>
            <person name="Frishman D."/>
            <person name="Huynen M.A."/>
            <person name="Mewes H."/>
            <person name="Weissenbach J."/>
            <person name="Jetten M.S.M."/>
            <person name="Wagner M."/>
            <person name="LePaslier D."/>
        </authorList>
    </citation>
    <scope>NUCLEOTIDE SEQUENCE</scope>
</reference>
<reference evidence="2 3" key="3">
    <citation type="submission" date="2020-02" db="EMBL/GenBank/DDBJ databases">
        <title>Newly sequenced genome of strain CSTR1 showed variability in Candidatus Kuenenia stuttgartiensis genomes.</title>
        <authorList>
            <person name="Ding C."/>
            <person name="Adrian L."/>
        </authorList>
    </citation>
    <scope>NUCLEOTIDE SEQUENCE [LARGE SCALE GENOMIC DNA]</scope>
    <source>
        <strain evidence="2 3">CSTR1</strain>
    </source>
</reference>
<evidence type="ECO:0000313" key="3">
    <source>
        <dbReference type="Proteomes" id="UP000501926"/>
    </source>
</evidence>
<dbReference type="Proteomes" id="UP000501926">
    <property type="component" value="Chromosome"/>
</dbReference>
<reference evidence="1" key="2">
    <citation type="submission" date="2006-01" db="EMBL/GenBank/DDBJ databases">
        <authorList>
            <person name="Genoscope"/>
        </authorList>
    </citation>
    <scope>NUCLEOTIDE SEQUENCE</scope>
</reference>
<dbReference type="AlphaFoldDB" id="Q1Q0A5"/>
<gene>
    <name evidence="2" type="ORF">KsCSTR_04880</name>
    <name evidence="1" type="ORF">kustd2010</name>
</gene>
<evidence type="ECO:0000313" key="2">
    <source>
        <dbReference type="EMBL" id="QII09867.1"/>
    </source>
</evidence>
<dbReference type="EMBL" id="CT573072">
    <property type="protein sequence ID" value="CAJ72755.1"/>
    <property type="molecule type" value="Genomic_DNA"/>
</dbReference>
<proteinExistence type="predicted"/>
<protein>
    <submittedName>
        <fullName evidence="1">Uncharacterized protein</fullName>
    </submittedName>
</protein>
<organism evidence="1">
    <name type="scientific">Kuenenia stuttgartiensis</name>
    <dbReference type="NCBI Taxonomy" id="174633"/>
    <lineage>
        <taxon>Bacteria</taxon>
        <taxon>Pseudomonadati</taxon>
        <taxon>Planctomycetota</taxon>
        <taxon>Candidatus Brocadiia</taxon>
        <taxon>Candidatus Brocadiales</taxon>
        <taxon>Candidatus Brocadiaceae</taxon>
        <taxon>Candidatus Kuenenia</taxon>
    </lineage>
</organism>
<dbReference type="EMBL" id="CP049055">
    <property type="protein sequence ID" value="QII09867.1"/>
    <property type="molecule type" value="Genomic_DNA"/>
</dbReference>